<protein>
    <recommendedName>
        <fullName evidence="4">Peptidase M20 dimerisation domain-containing protein</fullName>
    </recommendedName>
</protein>
<dbReference type="PANTHER" id="PTHR43270">
    <property type="entry name" value="BETA-ALA-HIS DIPEPTIDASE"/>
    <property type="match status" value="1"/>
</dbReference>
<comment type="caution">
    <text evidence="5">The sequence shown here is derived from an EMBL/GenBank/DDBJ whole genome shotgun (WGS) entry which is preliminary data.</text>
</comment>
<dbReference type="InterPro" id="IPR011650">
    <property type="entry name" value="Peptidase_M20_dimer"/>
</dbReference>
<dbReference type="OrthoDB" id="9761532at2"/>
<dbReference type="NCBIfam" id="NF006579">
    <property type="entry name" value="PRK09104.1"/>
    <property type="match status" value="1"/>
</dbReference>
<keyword evidence="2" id="KW-0479">Metal-binding</keyword>
<dbReference type="Pfam" id="PF01546">
    <property type="entry name" value="Peptidase_M20"/>
    <property type="match status" value="1"/>
</dbReference>
<evidence type="ECO:0000313" key="5">
    <source>
        <dbReference type="EMBL" id="PWB94981.1"/>
    </source>
</evidence>
<proteinExistence type="predicted"/>
<feature type="domain" description="Peptidase M20 dimerisation" evidence="4">
    <location>
        <begin position="202"/>
        <end position="358"/>
    </location>
</feature>
<keyword evidence="1" id="KW-0645">Protease</keyword>
<sequence>MSTETVLQSLDADLPAATDRLFDFLRIKSISTDPAFASECRRAADWLAGQLRELGYEASVRDTPGHPIVVGHAKAKRPDAPHVLFYGHYDVQPPDPLDLWVSDPFDPRLVQGEKGEEIVARGASDDKGQLMTFLEACRAFQRNGGLPCHITFLFEGEEETGSPSLPDFFAANREELSEPALALVCDTGMWNAKTPAITTMLRGLAQEEVILTAADRDLHSGIFGGPVVNPIHVLAKIIGDLHDAEGRVTLPGFYDGVAELPEEIAAQWCGLEFDETAFLKSVGVARPAGERGRSLIEQVWSRPTCDVNGIIGGYTGPGAKTVLPAQASAKISFRLVGTQDPEKVLESFRAFVRDRLPVDVRAKFVPHGASRALQLPFGSEALSRARRALQEEWDKEAALVGCGGSIPIVGAFKRDLGMDTLMIGFALEDDRIHSPNEKYAYSSFKKGSRSWARVLAALAA</sequence>
<evidence type="ECO:0000256" key="2">
    <source>
        <dbReference type="ARBA" id="ARBA00022723"/>
    </source>
</evidence>
<evidence type="ECO:0000256" key="1">
    <source>
        <dbReference type="ARBA" id="ARBA00022670"/>
    </source>
</evidence>
<reference evidence="5 6" key="1">
    <citation type="journal article" date="2018" name="Appl. Microbiol. Biotechnol.">
        <title>Co-cultivation of the strictly anaerobic methanogen Methanosarcina barkeri with aerobic methanotrophs in an oxygen-limited membrane bioreactor.</title>
        <authorList>
            <person name="In 't Zandt M.H."/>
            <person name="van den Bosch T.J.M."/>
            <person name="Rijkers R."/>
            <person name="van Kessel M.A.H.J."/>
            <person name="Jetten M.S.M."/>
            <person name="Welte C.U."/>
        </authorList>
    </citation>
    <scope>NUCLEOTIDE SEQUENCE [LARGE SCALE GENOMIC DNA]</scope>
    <source>
        <strain evidence="5 6">DSM 17706</strain>
    </source>
</reference>
<dbReference type="InterPro" id="IPR002933">
    <property type="entry name" value="Peptidase_M20"/>
</dbReference>
<organism evidence="5 6">
    <name type="scientific">Methylosinus sporium</name>
    <dbReference type="NCBI Taxonomy" id="428"/>
    <lineage>
        <taxon>Bacteria</taxon>
        <taxon>Pseudomonadati</taxon>
        <taxon>Pseudomonadota</taxon>
        <taxon>Alphaproteobacteria</taxon>
        <taxon>Hyphomicrobiales</taxon>
        <taxon>Methylocystaceae</taxon>
        <taxon>Methylosinus</taxon>
    </lineage>
</organism>
<dbReference type="GO" id="GO:0006508">
    <property type="term" value="P:proteolysis"/>
    <property type="evidence" value="ECO:0007669"/>
    <property type="project" value="UniProtKB-KW"/>
</dbReference>
<dbReference type="PANTHER" id="PTHR43270:SF12">
    <property type="entry name" value="SUCCINYL-DIAMINOPIMELATE DESUCCINYLASE"/>
    <property type="match status" value="1"/>
</dbReference>
<keyword evidence="3" id="KW-0378">Hydrolase</keyword>
<keyword evidence="6" id="KW-1185">Reference proteome</keyword>
<dbReference type="EMBL" id="PUIV01000005">
    <property type="protein sequence ID" value="PWB94981.1"/>
    <property type="molecule type" value="Genomic_DNA"/>
</dbReference>
<evidence type="ECO:0000259" key="4">
    <source>
        <dbReference type="Pfam" id="PF07687"/>
    </source>
</evidence>
<dbReference type="Gene3D" id="3.30.70.360">
    <property type="match status" value="1"/>
</dbReference>
<dbReference type="Proteomes" id="UP000245137">
    <property type="component" value="Unassembled WGS sequence"/>
</dbReference>
<dbReference type="GO" id="GO:0046872">
    <property type="term" value="F:metal ion binding"/>
    <property type="evidence" value="ECO:0007669"/>
    <property type="project" value="UniProtKB-KW"/>
</dbReference>
<dbReference type="RefSeq" id="WP_108916349.1">
    <property type="nucleotide sequence ID" value="NZ_BGJY01000005.1"/>
</dbReference>
<evidence type="ECO:0000256" key="3">
    <source>
        <dbReference type="ARBA" id="ARBA00022801"/>
    </source>
</evidence>
<dbReference type="InterPro" id="IPR051458">
    <property type="entry name" value="Cyt/Met_Dipeptidase"/>
</dbReference>
<dbReference type="Pfam" id="PF07687">
    <property type="entry name" value="M20_dimer"/>
    <property type="match status" value="1"/>
</dbReference>
<evidence type="ECO:0000313" key="6">
    <source>
        <dbReference type="Proteomes" id="UP000245137"/>
    </source>
</evidence>
<dbReference type="AlphaFoldDB" id="A0A2U1STN9"/>
<accession>A0A2U1STN9</accession>
<gene>
    <name evidence="5" type="ORF">C5689_05195</name>
</gene>
<dbReference type="SUPFAM" id="SSF53187">
    <property type="entry name" value="Zn-dependent exopeptidases"/>
    <property type="match status" value="1"/>
</dbReference>
<name>A0A2U1STN9_METSR</name>
<dbReference type="GO" id="GO:0008233">
    <property type="term" value="F:peptidase activity"/>
    <property type="evidence" value="ECO:0007669"/>
    <property type="project" value="UniProtKB-KW"/>
</dbReference>
<dbReference type="Gene3D" id="3.40.630.10">
    <property type="entry name" value="Zn peptidases"/>
    <property type="match status" value="1"/>
</dbReference>